<dbReference type="RefSeq" id="WP_089807504.1">
    <property type="nucleotide sequence ID" value="NZ_FOYT01000002.1"/>
</dbReference>
<keyword evidence="1" id="KW-0472">Membrane</keyword>
<accession>A0A1I6HKN2</accession>
<keyword evidence="1" id="KW-0812">Transmembrane</keyword>
<reference evidence="3" key="1">
    <citation type="submission" date="2016-10" db="EMBL/GenBank/DDBJ databases">
        <authorList>
            <person name="Varghese N."/>
            <person name="Submissions S."/>
        </authorList>
    </citation>
    <scope>NUCLEOTIDE SEQUENCE [LARGE SCALE GENOMIC DNA]</scope>
    <source>
        <strain evidence="3">CGMCC 1.7736</strain>
    </source>
</reference>
<name>A0A1I6HKN2_9EURY</name>
<organism evidence="2 3">
    <name type="scientific">Halogeometricum rufum</name>
    <dbReference type="NCBI Taxonomy" id="553469"/>
    <lineage>
        <taxon>Archaea</taxon>
        <taxon>Methanobacteriati</taxon>
        <taxon>Methanobacteriota</taxon>
        <taxon>Stenosarchaea group</taxon>
        <taxon>Halobacteria</taxon>
        <taxon>Halobacteriales</taxon>
        <taxon>Haloferacaceae</taxon>
        <taxon>Halogeometricum</taxon>
    </lineage>
</organism>
<feature type="transmembrane region" description="Helical" evidence="1">
    <location>
        <begin position="43"/>
        <end position="62"/>
    </location>
</feature>
<feature type="transmembrane region" description="Helical" evidence="1">
    <location>
        <begin position="20"/>
        <end position="37"/>
    </location>
</feature>
<dbReference type="STRING" id="553469.SAMN04487947_2176"/>
<evidence type="ECO:0000256" key="1">
    <source>
        <dbReference type="SAM" id="Phobius"/>
    </source>
</evidence>
<evidence type="ECO:0000313" key="3">
    <source>
        <dbReference type="Proteomes" id="UP000198531"/>
    </source>
</evidence>
<protein>
    <submittedName>
        <fullName evidence="2">Uncharacterized protein</fullName>
    </submittedName>
</protein>
<dbReference type="EMBL" id="FOYT01000002">
    <property type="protein sequence ID" value="SFR54934.1"/>
    <property type="molecule type" value="Genomic_DNA"/>
</dbReference>
<gene>
    <name evidence="2" type="ORF">SAMN04487947_2176</name>
</gene>
<evidence type="ECO:0000313" key="2">
    <source>
        <dbReference type="EMBL" id="SFR54934.1"/>
    </source>
</evidence>
<proteinExistence type="predicted"/>
<keyword evidence="3" id="KW-1185">Reference proteome</keyword>
<dbReference type="AlphaFoldDB" id="A0A1I6HKN2"/>
<sequence>MVGPSMSDEERTAASTRLKVGFVLLVAASGALVALQAGGTPLYIGAGFVGGLVLGGALLYFLDRWWSEFLATTNRGRR</sequence>
<dbReference type="Proteomes" id="UP000198531">
    <property type="component" value="Unassembled WGS sequence"/>
</dbReference>
<keyword evidence="1" id="KW-1133">Transmembrane helix</keyword>